<feature type="transmembrane region" description="Helical" evidence="2">
    <location>
        <begin position="325"/>
        <end position="344"/>
    </location>
</feature>
<feature type="transmembrane region" description="Helical" evidence="2">
    <location>
        <begin position="218"/>
        <end position="242"/>
    </location>
</feature>
<dbReference type="RefSeq" id="WP_128419018.1">
    <property type="nucleotide sequence ID" value="NZ_CP049017.1"/>
</dbReference>
<keyword evidence="4" id="KW-1185">Reference proteome</keyword>
<keyword evidence="2" id="KW-1133">Transmembrane helix</keyword>
<dbReference type="Pfam" id="PF13687">
    <property type="entry name" value="DUF4153"/>
    <property type="match status" value="1"/>
</dbReference>
<evidence type="ECO:0000256" key="2">
    <source>
        <dbReference type="SAM" id="Phobius"/>
    </source>
</evidence>
<feature type="transmembrane region" description="Helical" evidence="2">
    <location>
        <begin position="295"/>
        <end position="313"/>
    </location>
</feature>
<feature type="region of interest" description="Disordered" evidence="1">
    <location>
        <begin position="556"/>
        <end position="602"/>
    </location>
</feature>
<keyword evidence="2" id="KW-0812">Transmembrane</keyword>
<dbReference type="OrthoDB" id="7022049at2"/>
<evidence type="ECO:0000256" key="1">
    <source>
        <dbReference type="SAM" id="MobiDB-lite"/>
    </source>
</evidence>
<dbReference type="AlphaFoldDB" id="A0A2S6ZKF6"/>
<feature type="transmembrane region" description="Helical" evidence="2">
    <location>
        <begin position="254"/>
        <end position="274"/>
    </location>
</feature>
<feature type="transmembrane region" description="Helical" evidence="2">
    <location>
        <begin position="41"/>
        <end position="64"/>
    </location>
</feature>
<evidence type="ECO:0000313" key="4">
    <source>
        <dbReference type="Proteomes" id="UP000239898"/>
    </source>
</evidence>
<feature type="transmembrane region" description="Helical" evidence="2">
    <location>
        <begin position="12"/>
        <end position="29"/>
    </location>
</feature>
<dbReference type="InterPro" id="IPR025291">
    <property type="entry name" value="DUF4153"/>
</dbReference>
<feature type="transmembrane region" description="Helical" evidence="2">
    <location>
        <begin position="76"/>
        <end position="94"/>
    </location>
</feature>
<accession>A0A2S6ZKF6</accession>
<feature type="transmembrane region" description="Helical" evidence="2">
    <location>
        <begin position="356"/>
        <end position="377"/>
    </location>
</feature>
<name>A0A2S6ZKF6_9XANT</name>
<reference evidence="3 4" key="1">
    <citation type="submission" date="2016-08" db="EMBL/GenBank/DDBJ databases">
        <title>Evolution of the type three secretion system and type three effector repertoires in Xanthomonas.</title>
        <authorList>
            <person name="Merda D."/>
            <person name="Briand M."/>
            <person name="Bosis E."/>
            <person name="Rousseau C."/>
            <person name="Portier P."/>
            <person name="Jacques M.-A."/>
            <person name="Fischer-Le Saux M."/>
        </authorList>
    </citation>
    <scope>NUCLEOTIDE SEQUENCE [LARGE SCALE GENOMIC DNA]</scope>
    <source>
        <strain evidence="3 4">CFBP 4691</strain>
    </source>
</reference>
<evidence type="ECO:0000313" key="3">
    <source>
        <dbReference type="EMBL" id="PPT92744.1"/>
    </source>
</evidence>
<organism evidence="3 4">
    <name type="scientific">Xanthomonas theicola</name>
    <dbReference type="NCBI Taxonomy" id="56464"/>
    <lineage>
        <taxon>Bacteria</taxon>
        <taxon>Pseudomonadati</taxon>
        <taxon>Pseudomonadota</taxon>
        <taxon>Gammaproteobacteria</taxon>
        <taxon>Lysobacterales</taxon>
        <taxon>Lysobacteraceae</taxon>
        <taxon>Xanthomonas</taxon>
    </lineage>
</organism>
<gene>
    <name evidence="3" type="ORF">XthCFBP4691_02745</name>
</gene>
<sequence>METAPDLPRQTRAFIVLVALLQGALMYLAQRGAETGLWPFAALGSRVCWYTLVLTVPTLTLLSVRRLSELRLWQHAIALALLVAALSAWAAWSATGAPGLRSAEVLAPFGMAIALGMFVLLPWLQCRLPHGRWQAPYRELFEHAWQNALTLALAGVFVGVCWLVLWLWGALFALVKLDFFRELFRETAFVHLATGTMFGLGLLIGRTQQRAVQVMRQILFAICTGLLPLLAFVAVLFALSLPFTGLQPLWETRAAAKILIALVAGLAVFVNAVYQDGEAAPPYPQWLRRLIDAGLLSLPLYALLALYALWLRIDQYGWSADRFKGVLAAVLACGYAFGYAWAVLRPRGRWLRPLAPVNRAMSWGVIALALATASPLLDPYRLVVGNQLQRLADGRTTAAQMDLYYLRFDSGRRGYRAMQALRDVPGFVDDPAQLQRLQRVLDRPQRWSGSGEEEEEDPARDRIADPAQLRQHIPLAAGSADPGADWWQALLAGQFNDSGCRQREGRCVLLVRDLDGDGRDDTLLCNQQEIYGLRCRIHARSRDRWQDAAGVHFFSRDGKHPDAPLEALQAGELEPARRRWPDLRLPGAQRADVSPEDDHQDD</sequence>
<feature type="transmembrane region" description="Helical" evidence="2">
    <location>
        <begin position="145"/>
        <end position="168"/>
    </location>
</feature>
<keyword evidence="2" id="KW-0472">Membrane</keyword>
<protein>
    <submittedName>
        <fullName evidence="3">DUF4153 domain-containing protein</fullName>
    </submittedName>
</protein>
<feature type="transmembrane region" description="Helical" evidence="2">
    <location>
        <begin position="188"/>
        <end position="206"/>
    </location>
</feature>
<comment type="caution">
    <text evidence="3">The sequence shown here is derived from an EMBL/GenBank/DDBJ whole genome shotgun (WGS) entry which is preliminary data.</text>
</comment>
<proteinExistence type="predicted"/>
<dbReference type="EMBL" id="MIGX01000006">
    <property type="protein sequence ID" value="PPT92744.1"/>
    <property type="molecule type" value="Genomic_DNA"/>
</dbReference>
<dbReference type="Proteomes" id="UP000239898">
    <property type="component" value="Unassembled WGS sequence"/>
</dbReference>
<feature type="transmembrane region" description="Helical" evidence="2">
    <location>
        <begin position="106"/>
        <end position="124"/>
    </location>
</feature>